<keyword evidence="1" id="KW-0472">Membrane</keyword>
<dbReference type="Pfam" id="PF07589">
    <property type="entry name" value="PEP-CTERM"/>
    <property type="match status" value="1"/>
</dbReference>
<dbReference type="RefSeq" id="WP_161083325.1">
    <property type="nucleotide sequence ID" value="NZ_WWCX01000011.1"/>
</dbReference>
<keyword evidence="1" id="KW-0812">Transmembrane</keyword>
<dbReference type="Proteomes" id="UP000447355">
    <property type="component" value="Unassembled WGS sequence"/>
</dbReference>
<proteinExistence type="predicted"/>
<evidence type="ECO:0000313" key="4">
    <source>
        <dbReference type="Proteomes" id="UP000447355"/>
    </source>
</evidence>
<reference evidence="3" key="1">
    <citation type="submission" date="2019-12" db="EMBL/GenBank/DDBJ databases">
        <title>Novel species isolated from a subtropical stream in China.</title>
        <authorList>
            <person name="Lu H."/>
        </authorList>
    </citation>
    <scope>NUCLEOTIDE SEQUENCE [LARGE SCALE GENOMIC DNA]</scope>
    <source>
        <strain evidence="3">FT81W</strain>
    </source>
</reference>
<dbReference type="AlphaFoldDB" id="A0A845GKY4"/>
<sequence>MDIAQASRRTRARRPVRQVILAAGMLYLITGACGATPALSYYAQASVGGSINTSYSSPLLGDVNFQLYTPGVSTYNDGSNPGHSTGVALATYSIAMGGAGGTDPVYDIITNNGQYGYSYSGRAEASSTRLRTAITTSMVDNGAPSGPANSYLQANASAQWNQQLLITAGTGRKAGDYGAFVLAMTLEGNFPANGSYNAASTYAQMDTSFTDSAGVNYSSAFTNSTYAGDGNWTGSRTVYKKLLFQYGTVFNLGMWQQSYASNNGEANFFDTGYISAIELPKGAVLLSGAEQAGLGSLAQLYGVVSNADTVNDPNTNWDFGNNGGGYTPPPVPEPDTVLMLGAGLALVAGLAYRRKGTGRGCA</sequence>
<evidence type="ECO:0000259" key="2">
    <source>
        <dbReference type="Pfam" id="PF07589"/>
    </source>
</evidence>
<evidence type="ECO:0000313" key="3">
    <source>
        <dbReference type="EMBL" id="MYM94130.1"/>
    </source>
</evidence>
<organism evidence="3 4">
    <name type="scientific">Duganella vulcania</name>
    <dbReference type="NCBI Taxonomy" id="2692166"/>
    <lineage>
        <taxon>Bacteria</taxon>
        <taxon>Pseudomonadati</taxon>
        <taxon>Pseudomonadota</taxon>
        <taxon>Betaproteobacteria</taxon>
        <taxon>Burkholderiales</taxon>
        <taxon>Oxalobacteraceae</taxon>
        <taxon>Telluria group</taxon>
        <taxon>Duganella</taxon>
    </lineage>
</organism>
<name>A0A845GKY4_9BURK</name>
<feature type="domain" description="Ice-binding protein C-terminal" evidence="2">
    <location>
        <begin position="330"/>
        <end position="355"/>
    </location>
</feature>
<dbReference type="EMBL" id="WWCX01000011">
    <property type="protein sequence ID" value="MYM94130.1"/>
    <property type="molecule type" value="Genomic_DNA"/>
</dbReference>
<accession>A0A845GKY4</accession>
<protein>
    <submittedName>
        <fullName evidence="3">PEP-CTERM sorting domain-containing protein</fullName>
    </submittedName>
</protein>
<dbReference type="InterPro" id="IPR013424">
    <property type="entry name" value="Ice-binding_C"/>
</dbReference>
<gene>
    <name evidence="3" type="ORF">GTP90_09700</name>
</gene>
<evidence type="ECO:0000256" key="1">
    <source>
        <dbReference type="SAM" id="Phobius"/>
    </source>
</evidence>
<dbReference type="NCBIfam" id="TIGR02595">
    <property type="entry name" value="PEP_CTERM"/>
    <property type="match status" value="1"/>
</dbReference>
<feature type="transmembrane region" description="Helical" evidence="1">
    <location>
        <begin position="20"/>
        <end position="43"/>
    </location>
</feature>
<comment type="caution">
    <text evidence="3">The sequence shown here is derived from an EMBL/GenBank/DDBJ whole genome shotgun (WGS) entry which is preliminary data.</text>
</comment>
<keyword evidence="1" id="KW-1133">Transmembrane helix</keyword>